<sequence length="76" mass="8309">MHISKGPFSLGVLSITTFSSTARLHLVALSRRQLVARSVCTVMPWSFLLRAIDYFSSSIRSAPSTGRSSTSFENEG</sequence>
<proteinExistence type="predicted"/>
<dbReference type="Proteomes" id="UP000275078">
    <property type="component" value="Unassembled WGS sequence"/>
</dbReference>
<organism evidence="1 2">
    <name type="scientific">Ascobolus immersus RN42</name>
    <dbReference type="NCBI Taxonomy" id="1160509"/>
    <lineage>
        <taxon>Eukaryota</taxon>
        <taxon>Fungi</taxon>
        <taxon>Dikarya</taxon>
        <taxon>Ascomycota</taxon>
        <taxon>Pezizomycotina</taxon>
        <taxon>Pezizomycetes</taxon>
        <taxon>Pezizales</taxon>
        <taxon>Ascobolaceae</taxon>
        <taxon>Ascobolus</taxon>
    </lineage>
</organism>
<dbReference type="EMBL" id="ML119779">
    <property type="protein sequence ID" value="RPA74849.1"/>
    <property type="molecule type" value="Genomic_DNA"/>
</dbReference>
<keyword evidence="2" id="KW-1185">Reference proteome</keyword>
<reference evidence="1 2" key="1">
    <citation type="journal article" date="2018" name="Nat. Ecol. Evol.">
        <title>Pezizomycetes genomes reveal the molecular basis of ectomycorrhizal truffle lifestyle.</title>
        <authorList>
            <person name="Murat C."/>
            <person name="Payen T."/>
            <person name="Noel B."/>
            <person name="Kuo A."/>
            <person name="Morin E."/>
            <person name="Chen J."/>
            <person name="Kohler A."/>
            <person name="Krizsan K."/>
            <person name="Balestrini R."/>
            <person name="Da Silva C."/>
            <person name="Montanini B."/>
            <person name="Hainaut M."/>
            <person name="Levati E."/>
            <person name="Barry K.W."/>
            <person name="Belfiori B."/>
            <person name="Cichocki N."/>
            <person name="Clum A."/>
            <person name="Dockter R.B."/>
            <person name="Fauchery L."/>
            <person name="Guy J."/>
            <person name="Iotti M."/>
            <person name="Le Tacon F."/>
            <person name="Lindquist E.A."/>
            <person name="Lipzen A."/>
            <person name="Malagnac F."/>
            <person name="Mello A."/>
            <person name="Molinier V."/>
            <person name="Miyauchi S."/>
            <person name="Poulain J."/>
            <person name="Riccioni C."/>
            <person name="Rubini A."/>
            <person name="Sitrit Y."/>
            <person name="Splivallo R."/>
            <person name="Traeger S."/>
            <person name="Wang M."/>
            <person name="Zifcakova L."/>
            <person name="Wipf D."/>
            <person name="Zambonelli A."/>
            <person name="Paolocci F."/>
            <person name="Nowrousian M."/>
            <person name="Ottonello S."/>
            <person name="Baldrian P."/>
            <person name="Spatafora J.W."/>
            <person name="Henrissat B."/>
            <person name="Nagy L.G."/>
            <person name="Aury J.M."/>
            <person name="Wincker P."/>
            <person name="Grigoriev I.V."/>
            <person name="Bonfante P."/>
            <person name="Martin F.M."/>
        </authorList>
    </citation>
    <scope>NUCLEOTIDE SEQUENCE [LARGE SCALE GENOMIC DNA]</scope>
    <source>
        <strain evidence="1 2">RN42</strain>
    </source>
</reference>
<accession>A0A3N4HM64</accession>
<evidence type="ECO:0000313" key="2">
    <source>
        <dbReference type="Proteomes" id="UP000275078"/>
    </source>
</evidence>
<protein>
    <submittedName>
        <fullName evidence="1">Uncharacterized protein</fullName>
    </submittedName>
</protein>
<gene>
    <name evidence="1" type="ORF">BJ508DRAFT_29537</name>
</gene>
<name>A0A3N4HM64_ASCIM</name>
<dbReference type="AlphaFoldDB" id="A0A3N4HM64"/>
<evidence type="ECO:0000313" key="1">
    <source>
        <dbReference type="EMBL" id="RPA74849.1"/>
    </source>
</evidence>